<protein>
    <submittedName>
        <fullName evidence="11">DUF2029 domain-containing protein</fullName>
    </submittedName>
</protein>
<keyword evidence="3" id="KW-0328">Glycosyltransferase</keyword>
<evidence type="ECO:0000256" key="9">
    <source>
        <dbReference type="SAM" id="MobiDB-lite"/>
    </source>
</evidence>
<organism evidence="11 12">
    <name type="scientific">Nakamurella flava</name>
    <dbReference type="NCBI Taxonomy" id="2576308"/>
    <lineage>
        <taxon>Bacteria</taxon>
        <taxon>Bacillati</taxon>
        <taxon>Actinomycetota</taxon>
        <taxon>Actinomycetes</taxon>
        <taxon>Nakamurellales</taxon>
        <taxon>Nakamurellaceae</taxon>
        <taxon>Nakamurella</taxon>
    </lineage>
</organism>
<comment type="caution">
    <text evidence="11">The sequence shown here is derived from an EMBL/GenBank/DDBJ whole genome shotgun (WGS) entry which is preliminary data.</text>
</comment>
<keyword evidence="7 10" id="KW-0472">Membrane</keyword>
<feature type="transmembrane region" description="Helical" evidence="10">
    <location>
        <begin position="415"/>
        <end position="434"/>
    </location>
</feature>
<gene>
    <name evidence="11" type="ORF">FDO65_10455</name>
</gene>
<dbReference type="InterPro" id="IPR018584">
    <property type="entry name" value="GT87"/>
</dbReference>
<evidence type="ECO:0000256" key="3">
    <source>
        <dbReference type="ARBA" id="ARBA00022676"/>
    </source>
</evidence>
<feature type="transmembrane region" description="Helical" evidence="10">
    <location>
        <begin position="115"/>
        <end position="131"/>
    </location>
</feature>
<dbReference type="GO" id="GO:0016758">
    <property type="term" value="F:hexosyltransferase activity"/>
    <property type="evidence" value="ECO:0007669"/>
    <property type="project" value="InterPro"/>
</dbReference>
<reference evidence="11 12" key="1">
    <citation type="submission" date="2019-05" db="EMBL/GenBank/DDBJ databases">
        <title>Nakamurella sp. N5BH11, whole genome shotgun sequence.</title>
        <authorList>
            <person name="Tuo L."/>
        </authorList>
    </citation>
    <scope>NUCLEOTIDE SEQUENCE [LARGE SCALE GENOMIC DNA]</scope>
    <source>
        <strain evidence="11 12">N5BH11</strain>
    </source>
</reference>
<dbReference type="AlphaFoldDB" id="A0A4U6QNZ9"/>
<feature type="transmembrane region" description="Helical" evidence="10">
    <location>
        <begin position="87"/>
        <end position="108"/>
    </location>
</feature>
<dbReference type="Proteomes" id="UP000306985">
    <property type="component" value="Unassembled WGS sequence"/>
</dbReference>
<dbReference type="EMBL" id="SZZH01000001">
    <property type="protein sequence ID" value="TKV61928.1"/>
    <property type="molecule type" value="Genomic_DNA"/>
</dbReference>
<dbReference type="GO" id="GO:0005886">
    <property type="term" value="C:plasma membrane"/>
    <property type="evidence" value="ECO:0007669"/>
    <property type="project" value="UniProtKB-SubCell"/>
</dbReference>
<evidence type="ECO:0000256" key="5">
    <source>
        <dbReference type="ARBA" id="ARBA00022692"/>
    </source>
</evidence>
<feature type="compositionally biased region" description="Basic and acidic residues" evidence="9">
    <location>
        <begin position="459"/>
        <end position="469"/>
    </location>
</feature>
<feature type="transmembrane region" description="Helical" evidence="10">
    <location>
        <begin position="164"/>
        <end position="190"/>
    </location>
</feature>
<keyword evidence="5 10" id="KW-0812">Transmembrane</keyword>
<accession>A0A4U6QNZ9</accession>
<feature type="transmembrane region" description="Helical" evidence="10">
    <location>
        <begin position="315"/>
        <end position="337"/>
    </location>
</feature>
<keyword evidence="4" id="KW-0808">Transferase</keyword>
<keyword evidence="2" id="KW-1003">Cell membrane</keyword>
<dbReference type="RefSeq" id="WP_137449233.1">
    <property type="nucleotide sequence ID" value="NZ_SZZH01000001.1"/>
</dbReference>
<feature type="region of interest" description="Disordered" evidence="9">
    <location>
        <begin position="447"/>
        <end position="485"/>
    </location>
</feature>
<evidence type="ECO:0000256" key="10">
    <source>
        <dbReference type="SAM" id="Phobius"/>
    </source>
</evidence>
<dbReference type="PANTHER" id="PTHR33908">
    <property type="entry name" value="MANNOSYLTRANSFERASE YKCB-RELATED"/>
    <property type="match status" value="1"/>
</dbReference>
<feature type="transmembrane region" description="Helical" evidence="10">
    <location>
        <begin position="343"/>
        <end position="363"/>
    </location>
</feature>
<evidence type="ECO:0000256" key="4">
    <source>
        <dbReference type="ARBA" id="ARBA00022679"/>
    </source>
</evidence>
<evidence type="ECO:0000256" key="7">
    <source>
        <dbReference type="ARBA" id="ARBA00023136"/>
    </source>
</evidence>
<comment type="subcellular location">
    <subcellularLocation>
        <location evidence="1">Cell membrane</location>
        <topology evidence="1">Multi-pass membrane protein</topology>
    </subcellularLocation>
</comment>
<feature type="region of interest" description="Disordered" evidence="9">
    <location>
        <begin position="260"/>
        <end position="288"/>
    </location>
</feature>
<dbReference type="InterPro" id="IPR050297">
    <property type="entry name" value="LipidA_mod_glycosyltrf_83"/>
</dbReference>
<proteinExistence type="inferred from homology"/>
<dbReference type="GO" id="GO:0016763">
    <property type="term" value="F:pentosyltransferase activity"/>
    <property type="evidence" value="ECO:0007669"/>
    <property type="project" value="TreeGrafter"/>
</dbReference>
<dbReference type="GO" id="GO:0009103">
    <property type="term" value="P:lipopolysaccharide biosynthetic process"/>
    <property type="evidence" value="ECO:0007669"/>
    <property type="project" value="UniProtKB-ARBA"/>
</dbReference>
<evidence type="ECO:0000256" key="1">
    <source>
        <dbReference type="ARBA" id="ARBA00004651"/>
    </source>
</evidence>
<dbReference type="PANTHER" id="PTHR33908:SF11">
    <property type="entry name" value="MEMBRANE PROTEIN"/>
    <property type="match status" value="1"/>
</dbReference>
<feature type="transmembrane region" description="Helical" evidence="10">
    <location>
        <begin position="196"/>
        <end position="215"/>
    </location>
</feature>
<feature type="compositionally biased region" description="Gly residues" evidence="9">
    <location>
        <begin position="272"/>
        <end position="288"/>
    </location>
</feature>
<sequence>MLLSSRPLLRRWLIAGCLLVVAGVAIGVRALFVDRVSQDYTAFLSPWYDTLAQGGGFAAVGTEVANYNPPYLYLLAAMTYLPIPKLVGVKLISIVFDVVLAGFAALVVRERFRRPAVWVTAFAVVLLAPTVVVNSSWWGQCDSIYAAFCLGSLWFLIRRRPVWACVFFGLAFAFKLQAVFFLPVLVIAIVANRHRLAALLVSPAVFALCLVPAAVAGRDWSSLLAVYPNQVSTGGTATGGAGRTGAAGFGPATGDRMPGGTGVSGTAPVGPAGNGTRSGGAGFGGGARPSGGGAASSYTQNAPTFYQWLGSGAPVVWKFLGLALGAVIGTAAAVFTWSRRRRLGATELVVLTTLLVLAIPFVLPEMHERYLYLADVATIVMAFYIRRSWPVAVLVSAASLASYAPFLWRTTPVPLGVAAAMDLVAALVTTWVAVDVLRGNDRWVRPVRSRSGRSTTPDPRPDAPADTRADTGAAERSAGTPVWGR</sequence>
<keyword evidence="12" id="KW-1185">Reference proteome</keyword>
<dbReference type="Pfam" id="PF09594">
    <property type="entry name" value="GT87"/>
    <property type="match status" value="1"/>
</dbReference>
<dbReference type="OrthoDB" id="9776737at2"/>
<evidence type="ECO:0000313" key="11">
    <source>
        <dbReference type="EMBL" id="TKV61928.1"/>
    </source>
</evidence>
<evidence type="ECO:0000256" key="2">
    <source>
        <dbReference type="ARBA" id="ARBA00022475"/>
    </source>
</evidence>
<name>A0A4U6QNZ9_9ACTN</name>
<keyword evidence="6 10" id="KW-1133">Transmembrane helix</keyword>
<feature type="transmembrane region" description="Helical" evidence="10">
    <location>
        <begin position="12"/>
        <end position="32"/>
    </location>
</feature>
<evidence type="ECO:0000256" key="8">
    <source>
        <dbReference type="ARBA" id="ARBA00024033"/>
    </source>
</evidence>
<comment type="similarity">
    <text evidence="8">Belongs to the glycosyltransferase 87 family.</text>
</comment>
<evidence type="ECO:0000256" key="6">
    <source>
        <dbReference type="ARBA" id="ARBA00022989"/>
    </source>
</evidence>
<evidence type="ECO:0000313" key="12">
    <source>
        <dbReference type="Proteomes" id="UP000306985"/>
    </source>
</evidence>